<evidence type="ECO:0000256" key="10">
    <source>
        <dbReference type="SAM" id="MobiDB-lite"/>
    </source>
</evidence>
<dbReference type="SUPFAM" id="SSF52200">
    <property type="entry name" value="Toll/Interleukin receptor TIR domain"/>
    <property type="match status" value="1"/>
</dbReference>
<dbReference type="Gene3D" id="3.80.10.10">
    <property type="entry name" value="Ribonuclease Inhibitor"/>
    <property type="match status" value="8"/>
</dbReference>
<dbReference type="Pfam" id="PF13855">
    <property type="entry name" value="LRR_8"/>
    <property type="match status" value="5"/>
</dbReference>
<dbReference type="PANTHER" id="PTHR24366">
    <property type="entry name" value="IG(IMMUNOGLOBULIN) AND LRR(LEUCINE RICH REPEAT) DOMAINS"/>
    <property type="match status" value="1"/>
</dbReference>
<keyword evidence="5 11" id="KW-0812">Transmembrane</keyword>
<dbReference type="FunFam" id="3.80.10.10:FF:001164">
    <property type="entry name" value="GH01279p"/>
    <property type="match status" value="2"/>
</dbReference>
<keyword evidence="3" id="KW-1003">Cell membrane</keyword>
<keyword evidence="9 11" id="KW-0472">Membrane</keyword>
<keyword evidence="8 11" id="KW-1133">Transmembrane helix</keyword>
<evidence type="ECO:0000256" key="2">
    <source>
        <dbReference type="ARBA" id="ARBA00009634"/>
    </source>
</evidence>
<dbReference type="Proteomes" id="UP000828236">
    <property type="component" value="Unassembled WGS sequence"/>
</dbReference>
<dbReference type="Pfam" id="PF13306">
    <property type="entry name" value="LRR_5"/>
    <property type="match status" value="1"/>
</dbReference>
<gene>
    <name evidence="13" type="ORF">HUG17_0570</name>
</gene>
<dbReference type="PROSITE" id="PS51450">
    <property type="entry name" value="LRR"/>
    <property type="match status" value="8"/>
</dbReference>
<feature type="region of interest" description="Disordered" evidence="10">
    <location>
        <begin position="1290"/>
        <end position="1310"/>
    </location>
</feature>
<dbReference type="FunFam" id="3.40.50.10140:FF:000021">
    <property type="entry name" value="Toll receptor 13"/>
    <property type="match status" value="1"/>
</dbReference>
<evidence type="ECO:0000256" key="6">
    <source>
        <dbReference type="ARBA" id="ARBA00022729"/>
    </source>
</evidence>
<dbReference type="InterPro" id="IPR032675">
    <property type="entry name" value="LRR_dom_sf"/>
</dbReference>
<dbReference type="Gene3D" id="3.40.50.10140">
    <property type="entry name" value="Toll/interleukin-1 receptor homology (TIR) domain"/>
    <property type="match status" value="1"/>
</dbReference>
<proteinExistence type="inferred from homology"/>
<dbReference type="SMART" id="SM00365">
    <property type="entry name" value="LRR_SD22"/>
    <property type="match status" value="6"/>
</dbReference>
<feature type="transmembrane region" description="Helical" evidence="11">
    <location>
        <begin position="1032"/>
        <end position="1053"/>
    </location>
</feature>
<evidence type="ECO:0000256" key="9">
    <source>
        <dbReference type="ARBA" id="ARBA00023136"/>
    </source>
</evidence>
<evidence type="ECO:0000259" key="12">
    <source>
        <dbReference type="PROSITE" id="PS50104"/>
    </source>
</evidence>
<dbReference type="InterPro" id="IPR003591">
    <property type="entry name" value="Leu-rich_rpt_typical-subtyp"/>
</dbReference>
<dbReference type="EMBL" id="SDOV01000001">
    <property type="protein sequence ID" value="KAH7645032.1"/>
    <property type="molecule type" value="Genomic_DNA"/>
</dbReference>
<evidence type="ECO:0000256" key="3">
    <source>
        <dbReference type="ARBA" id="ARBA00022475"/>
    </source>
</evidence>
<dbReference type="FunFam" id="3.80.10.10:FF:001438">
    <property type="entry name" value="Uncharacterized protein"/>
    <property type="match status" value="1"/>
</dbReference>
<feature type="region of interest" description="Disordered" evidence="10">
    <location>
        <begin position="1404"/>
        <end position="1459"/>
    </location>
</feature>
<dbReference type="InterPro" id="IPR000157">
    <property type="entry name" value="TIR_dom"/>
</dbReference>
<dbReference type="PROSITE" id="PS50104">
    <property type="entry name" value="TIR"/>
    <property type="match status" value="1"/>
</dbReference>
<dbReference type="InterPro" id="IPR001611">
    <property type="entry name" value="Leu-rich_rpt"/>
</dbReference>
<dbReference type="GO" id="GO:0007165">
    <property type="term" value="P:signal transduction"/>
    <property type="evidence" value="ECO:0007669"/>
    <property type="project" value="InterPro"/>
</dbReference>
<evidence type="ECO:0000256" key="7">
    <source>
        <dbReference type="ARBA" id="ARBA00022737"/>
    </source>
</evidence>
<reference evidence="13" key="2">
    <citation type="journal article" date="2021" name="World Allergy Organ. J.">
        <title>Chromosome-level assembly of Dermatophagoides farinae genome and transcriptome reveals two novel allergens Der f 37 and Der f 39.</title>
        <authorList>
            <person name="Chen J."/>
            <person name="Cai Z."/>
            <person name="Fan D."/>
            <person name="Hu J."/>
            <person name="Hou Y."/>
            <person name="He Y."/>
            <person name="Zhang Z."/>
            <person name="Zhao Z."/>
            <person name="Gao P."/>
            <person name="Hu W."/>
            <person name="Sun J."/>
            <person name="Li J."/>
            <person name="Ji K."/>
        </authorList>
    </citation>
    <scope>NUCLEOTIDE SEQUENCE</scope>
    <source>
        <strain evidence="13">JKM2019</strain>
    </source>
</reference>
<feature type="compositionally biased region" description="Low complexity" evidence="10">
    <location>
        <begin position="1426"/>
        <end position="1435"/>
    </location>
</feature>
<dbReference type="SMART" id="SM00369">
    <property type="entry name" value="LRR_TYP"/>
    <property type="match status" value="24"/>
</dbReference>
<dbReference type="InterPro" id="IPR035897">
    <property type="entry name" value="Toll_tir_struct_dom_sf"/>
</dbReference>
<keyword evidence="6" id="KW-0732">Signal</keyword>
<dbReference type="SMART" id="SM00364">
    <property type="entry name" value="LRR_BAC"/>
    <property type="match status" value="12"/>
</dbReference>
<evidence type="ECO:0000256" key="5">
    <source>
        <dbReference type="ARBA" id="ARBA00022692"/>
    </source>
</evidence>
<dbReference type="SMART" id="SM00255">
    <property type="entry name" value="TIR"/>
    <property type="match status" value="1"/>
</dbReference>
<evidence type="ECO:0000313" key="13">
    <source>
        <dbReference type="EMBL" id="KAH7645032.1"/>
    </source>
</evidence>
<dbReference type="Pfam" id="PF01582">
    <property type="entry name" value="TIR"/>
    <property type="match status" value="1"/>
</dbReference>
<dbReference type="PANTHER" id="PTHR24366:SF161">
    <property type="entry name" value="TIR DOMAIN-CONTAINING PROTEIN"/>
    <property type="match status" value="1"/>
</dbReference>
<dbReference type="InterPro" id="IPR026906">
    <property type="entry name" value="LRR_5"/>
</dbReference>
<dbReference type="SUPFAM" id="SSF52058">
    <property type="entry name" value="L domain-like"/>
    <property type="match status" value="3"/>
</dbReference>
<accession>A0A9D4P6W3</accession>
<sequence>MIQCFGTNNGIGDGSNVGVNSEGIHHLQPIFQFDDPHSSSINRQSIFPQQQQSLYQRSTLLRTSNIGHHHQQQPFEHLHSLQSLQIDDCLFDRIPTDTFLEPYSFRHVESTVEHLDLSQNHIESLPNDLFCPFLTLHTLNLSYNHLINLASFGLIDPATGRLCLQELHHLDLSNNRLEFVPETSGVAALKNLQHLNLSANHITEITELAFSALRRLHVLDLSGNRLRTLPGRMFRDSDELRELHLANNGLIELPIGLFQGLSKLQVLNVAGNQITSDTLTSDTFADLIRVIVLDISGNNLRRLPASTFQNQYSLQVLSLEYNELETIDEGAFSTLYNLHKLKLAGNRFRHLPESILSGLFVLQQLLLSHNQLEHVHEDAFKNCSNLQNLDLSANRLTTIPMALRSLNKLNQLNLSGNKFTTWTDSTALIGTKIKKLDLSDNYLVNITRNALRPIMSTLQQLYLGGNRLRQLDKDTFIDLRQSLRVLRLDRNEFNDIISATTFATIKQLERLQIFNISQNKIQRFDYSIIPNGLIVLDISANRLETLGNYFERDLQLRLEQLDVNGNQLKEIQATSIPNSIRVLNLRQNRLEKIDQFAFVAKHNITFVDLRNNSLRRIDNNAFRLESTNENMMNVKNLPSPIFLISSNPYYCDCTMEWLQRVNQLVGGVTGSGTISTYPRIGDLDQVECELPFSPTITKTTTLSNNLKSNNFVPLLQANSSNFLCRYRSHCFALCHCCEFDACDCEMMCPENCTCYYDQTWNTNIVDCSGGRYRQVPLRIPMDVTSLYLDGNHLQSLNAHTFIGRKNLRILHLNHSMVETISNRSFNGLVYLEELHLENNLLTALYGYEFESLHYLTTLNLQNNRLSFINDKTFHPLRSLQTLRIDHNHLQTFGQWFVMDTNAASMTIAANTPHSHHHILHHHHHQNKLSIRIGENPWSCQCSSLAIMYETLWQLRQRISVADYQEIRCQPNGSTLFVDLLGGIRPKLLPSPVMPPPPPLQNHSSYWPSGSHFSIPSSSSPSSSSMPFNSSSWFWIILLPSILLILCMFIFLTIRFKQDIQLWFYGRYGIRLFERAGRNGFNDTYVRDSEKLFDAFVIYARQDESFVAQQLAAELECGYPPYRLCLRYRDLPAPTNVDSLTASPGSGTTMGVMTTKDHGYAFDAVTQAIECSRRTLVVISEQFLQSEWCKFELKAAHQETLTSCKTHRLIVVVAESLLQRLDSETKTCIRGVTILTWQERRFWEKLRFAMPANSTIGGAAGSGNGGSGSSSGVIGSMSGALGSLTFGNNNNNNNSTIGRHQSNHHGPVVDNLKGRTSTVVVTNCGGGIGGGASGGYPTLAPSSLSSSSSLARSSVLYDSTIMSNNNQHQQQQPIYQHHYHYAQLPPSMTTNQSDRSINQSTMSLHKLGKTNNNNNDNNNQSSPIYKSSSSTTTTTTMLNLHGRRPQQQSYYMTHRTRAPL</sequence>
<dbReference type="GO" id="GO:0005886">
    <property type="term" value="C:plasma membrane"/>
    <property type="evidence" value="ECO:0007669"/>
    <property type="project" value="UniProtKB-SubCell"/>
</dbReference>
<keyword evidence="4" id="KW-0433">Leucine-rich repeat</keyword>
<feature type="domain" description="TIR" evidence="12">
    <location>
        <begin position="1090"/>
        <end position="1249"/>
    </location>
</feature>
<organism evidence="13">
    <name type="scientific">Dermatophagoides farinae</name>
    <name type="common">American house dust mite</name>
    <dbReference type="NCBI Taxonomy" id="6954"/>
    <lineage>
        <taxon>Eukaryota</taxon>
        <taxon>Metazoa</taxon>
        <taxon>Ecdysozoa</taxon>
        <taxon>Arthropoda</taxon>
        <taxon>Chelicerata</taxon>
        <taxon>Arachnida</taxon>
        <taxon>Acari</taxon>
        <taxon>Acariformes</taxon>
        <taxon>Sarcoptiformes</taxon>
        <taxon>Astigmata</taxon>
        <taxon>Psoroptidia</taxon>
        <taxon>Analgoidea</taxon>
        <taxon>Pyroglyphidae</taxon>
        <taxon>Dermatophagoidinae</taxon>
        <taxon>Dermatophagoides</taxon>
    </lineage>
</organism>
<keyword evidence="7" id="KW-0677">Repeat</keyword>
<reference evidence="13" key="1">
    <citation type="submission" date="2020-06" db="EMBL/GenBank/DDBJ databases">
        <authorList>
            <person name="Ji K."/>
            <person name="Li J."/>
        </authorList>
    </citation>
    <scope>NUCLEOTIDE SEQUENCE</scope>
    <source>
        <strain evidence="13">JKM2019</strain>
        <tissue evidence="13">Whole body</tissue>
    </source>
</reference>
<comment type="subcellular location">
    <subcellularLocation>
        <location evidence="1">Cell membrane</location>
    </subcellularLocation>
</comment>
<evidence type="ECO:0000256" key="4">
    <source>
        <dbReference type="ARBA" id="ARBA00022614"/>
    </source>
</evidence>
<protein>
    <submittedName>
        <fullName evidence="13">Toll-like protein</fullName>
    </submittedName>
</protein>
<comment type="caution">
    <text evidence="13">The sequence shown here is derived from an EMBL/GenBank/DDBJ whole genome shotgun (WGS) entry which is preliminary data.</text>
</comment>
<comment type="similarity">
    <text evidence="2">Belongs to the Toll-like receptor family.</text>
</comment>
<evidence type="ECO:0000256" key="11">
    <source>
        <dbReference type="SAM" id="Phobius"/>
    </source>
</evidence>
<name>A0A9D4P6W3_DERFA</name>
<evidence type="ECO:0000256" key="8">
    <source>
        <dbReference type="ARBA" id="ARBA00022989"/>
    </source>
</evidence>
<evidence type="ECO:0000256" key="1">
    <source>
        <dbReference type="ARBA" id="ARBA00004236"/>
    </source>
</evidence>